<dbReference type="PANTHER" id="PTHR24020">
    <property type="entry name" value="COLLAGEN ALPHA"/>
    <property type="match status" value="1"/>
</dbReference>
<dbReference type="AlphaFoldDB" id="A0A6S7HBK0"/>
<dbReference type="SMART" id="SM00327">
    <property type="entry name" value="VWA"/>
    <property type="match status" value="1"/>
</dbReference>
<dbReference type="OrthoDB" id="446173at2759"/>
<keyword evidence="2" id="KW-1185">Reference proteome</keyword>
<dbReference type="PRINTS" id="PR00453">
    <property type="entry name" value="VWFADOMAIN"/>
</dbReference>
<dbReference type="InterPro" id="IPR036465">
    <property type="entry name" value="vWFA_dom_sf"/>
</dbReference>
<proteinExistence type="predicted"/>
<name>A0A6S7HBK0_PARCT</name>
<dbReference type="Proteomes" id="UP001152795">
    <property type="component" value="Unassembled WGS sequence"/>
</dbReference>
<comment type="caution">
    <text evidence="1">The sequence shown here is derived from an EMBL/GenBank/DDBJ whole genome shotgun (WGS) entry which is preliminary data.</text>
</comment>
<evidence type="ECO:0000313" key="2">
    <source>
        <dbReference type="Proteomes" id="UP001152795"/>
    </source>
</evidence>
<dbReference type="Pfam" id="PF00092">
    <property type="entry name" value="VWA"/>
    <property type="match status" value="1"/>
</dbReference>
<dbReference type="InterPro" id="IPR050525">
    <property type="entry name" value="ECM_Assembly_Org"/>
</dbReference>
<protein>
    <submittedName>
        <fullName evidence="1">Uncharacterized protein</fullName>
    </submittedName>
</protein>
<dbReference type="PROSITE" id="PS50234">
    <property type="entry name" value="VWFA"/>
    <property type="match status" value="1"/>
</dbReference>
<organism evidence="1 2">
    <name type="scientific">Paramuricea clavata</name>
    <name type="common">Red gorgonian</name>
    <name type="synonym">Violescent sea-whip</name>
    <dbReference type="NCBI Taxonomy" id="317549"/>
    <lineage>
        <taxon>Eukaryota</taxon>
        <taxon>Metazoa</taxon>
        <taxon>Cnidaria</taxon>
        <taxon>Anthozoa</taxon>
        <taxon>Octocorallia</taxon>
        <taxon>Malacalcyonacea</taxon>
        <taxon>Plexauridae</taxon>
        <taxon>Paramuricea</taxon>
    </lineage>
</organism>
<sequence length="456" mass="50623">MKMFSLLIVLTFCIHGSSARGLYDELEELEEFDQYVRGIPATATPQPEEFVPDCIKDILILWDNSYSIGIGAFTDKIRPFIRKLIKSPRLNVGEGGTNIGVVSFSTQAQTRLLWDVSDHPNEDDILAQVDAMNYTLLKGDGTRTGIALKTANELFSDKSPYNYRPTIGDVVVLFTDGEPIRRLREPDNEDSFGFRSETKMATHYAVELKKKNITVVGLAAGREGTIDKFYDDLTDWSNFVFKTEFTDLDSILDKIVNASCTSAGECGCDELNTKAYTKKGRDAIVEWLQPTLTCTTRQPAILETTISHNCSKPGQRLTEGLHEIIYSFTYQDGAKLRTRRCNVSIDVLACECPTQTVNGVIRPSRTQGLASWKIPEPTCPAEPKRPVPEPAGLFTEGDHTVQYVYTHTSASNTFDITCDVNINMEGGCGSPMLDFTQGVVDPRDGHLKCPRGSRSP</sequence>
<evidence type="ECO:0000313" key="1">
    <source>
        <dbReference type="EMBL" id="CAB4001599.1"/>
    </source>
</evidence>
<reference evidence="1" key="1">
    <citation type="submission" date="2020-04" db="EMBL/GenBank/DDBJ databases">
        <authorList>
            <person name="Alioto T."/>
            <person name="Alioto T."/>
            <person name="Gomez Garrido J."/>
        </authorList>
    </citation>
    <scope>NUCLEOTIDE SEQUENCE</scope>
    <source>
        <strain evidence="1">A484AB</strain>
    </source>
</reference>
<dbReference type="Gene3D" id="3.40.50.410">
    <property type="entry name" value="von Willebrand factor, type A domain"/>
    <property type="match status" value="1"/>
</dbReference>
<dbReference type="CDD" id="cd01450">
    <property type="entry name" value="vWFA_subfamily_ECM"/>
    <property type="match status" value="1"/>
</dbReference>
<dbReference type="InterPro" id="IPR002035">
    <property type="entry name" value="VWF_A"/>
</dbReference>
<dbReference type="EMBL" id="CACRXK020004131">
    <property type="protein sequence ID" value="CAB4001599.1"/>
    <property type="molecule type" value="Genomic_DNA"/>
</dbReference>
<gene>
    <name evidence="1" type="ORF">PACLA_8A052534</name>
</gene>
<accession>A0A6S7HBK0</accession>
<dbReference type="SUPFAM" id="SSF53300">
    <property type="entry name" value="vWA-like"/>
    <property type="match status" value="1"/>
</dbReference>
<dbReference type="PANTHER" id="PTHR24020:SF20">
    <property type="entry name" value="PH DOMAIN-CONTAINING PROTEIN"/>
    <property type="match status" value="1"/>
</dbReference>